<evidence type="ECO:0000256" key="1">
    <source>
        <dbReference type="SAM" id="Phobius"/>
    </source>
</evidence>
<protein>
    <recommendedName>
        <fullName evidence="4">Tape measure protein</fullName>
    </recommendedName>
</protein>
<keyword evidence="1" id="KW-0472">Membrane</keyword>
<keyword evidence="3" id="KW-1185">Reference proteome</keyword>
<dbReference type="Proteomes" id="UP000653411">
    <property type="component" value="Unassembled WGS sequence"/>
</dbReference>
<gene>
    <name evidence="2" type="ORF">GCM10011578_083180</name>
</gene>
<sequence length="536" mass="57492">MGVLWAKASKELNTPFWHGFKRDLDGAVKPAIIGLGTAFGNVFKGIAGVLDGFLPHSDKISDRLIKTTSRFSKWGQNLRANPEFEKFLTFSSEHGAILAHVFGEVANAFLNVGSSLSPISGPLLKVLGGVADAIGIIAGDAPWLLQGIYAVIVGMKLWTLAMIAFNFVVAANPFVLIGIAVVALVAAVVYAWHRFGWFRTGVEAAWNGIKTVTLWVWNNYLKPSFTQLWHILAWVGAKVAWLHEHIVAPIFGLIGKAAKWLFDKAIKPPLQDIWNALGWLGNKFTWLNDRAVSPIVDDIAAGAKWLYEKGVKPPFDSIRSAIGLVGDAFGDAKDAIRKHWNGIASITARPVNFVIDMVYTHGIKAVWDKVAKYTGLKALPAAPKLLDETPRFAEGGRTFGGTPGVDSIPILAMADEFIVKRSSARKIGFGALEYMNRTGEIPRFADGGIVGAIGGAVDWAKSAVSKGIDWAKTAADLMANPSKIWAKLVKPILDSVAAGVGSAPMGKALAKLPVRMVDGLKDKIVDAVTGGGSADV</sequence>
<organism evidence="2 3">
    <name type="scientific">Streptomyces fuscichromogenes</name>
    <dbReference type="NCBI Taxonomy" id="1324013"/>
    <lineage>
        <taxon>Bacteria</taxon>
        <taxon>Bacillati</taxon>
        <taxon>Actinomycetota</taxon>
        <taxon>Actinomycetes</taxon>
        <taxon>Kitasatosporales</taxon>
        <taxon>Streptomycetaceae</taxon>
        <taxon>Streptomyces</taxon>
    </lineage>
</organism>
<evidence type="ECO:0000313" key="2">
    <source>
        <dbReference type="EMBL" id="GGN38136.1"/>
    </source>
</evidence>
<feature type="transmembrane region" description="Helical" evidence="1">
    <location>
        <begin position="174"/>
        <end position="192"/>
    </location>
</feature>
<proteinExistence type="predicted"/>
<dbReference type="EMBL" id="BMML01000027">
    <property type="protein sequence ID" value="GGN38136.1"/>
    <property type="molecule type" value="Genomic_DNA"/>
</dbReference>
<feature type="transmembrane region" description="Helical" evidence="1">
    <location>
        <begin position="148"/>
        <end position="168"/>
    </location>
</feature>
<evidence type="ECO:0008006" key="4">
    <source>
        <dbReference type="Google" id="ProtNLM"/>
    </source>
</evidence>
<dbReference type="RefSeq" id="WP_189268130.1">
    <property type="nucleotide sequence ID" value="NZ_BMML01000027.1"/>
</dbReference>
<comment type="caution">
    <text evidence="2">The sequence shown here is derived from an EMBL/GenBank/DDBJ whole genome shotgun (WGS) entry which is preliminary data.</text>
</comment>
<accession>A0A917XME8</accession>
<dbReference type="AlphaFoldDB" id="A0A917XME8"/>
<keyword evidence="1" id="KW-1133">Transmembrane helix</keyword>
<evidence type="ECO:0000313" key="3">
    <source>
        <dbReference type="Proteomes" id="UP000653411"/>
    </source>
</evidence>
<reference evidence="2" key="1">
    <citation type="journal article" date="2014" name="Int. J. Syst. Evol. Microbiol.">
        <title>Complete genome sequence of Corynebacterium casei LMG S-19264T (=DSM 44701T), isolated from a smear-ripened cheese.</title>
        <authorList>
            <consortium name="US DOE Joint Genome Institute (JGI-PGF)"/>
            <person name="Walter F."/>
            <person name="Albersmeier A."/>
            <person name="Kalinowski J."/>
            <person name="Ruckert C."/>
        </authorList>
    </citation>
    <scope>NUCLEOTIDE SEQUENCE</scope>
    <source>
        <strain evidence="2">CGMCC 4.7110</strain>
    </source>
</reference>
<name>A0A917XME8_9ACTN</name>
<keyword evidence="1" id="KW-0812">Transmembrane</keyword>
<reference evidence="2" key="2">
    <citation type="submission" date="2020-09" db="EMBL/GenBank/DDBJ databases">
        <authorList>
            <person name="Sun Q."/>
            <person name="Zhou Y."/>
        </authorList>
    </citation>
    <scope>NUCLEOTIDE SEQUENCE</scope>
    <source>
        <strain evidence="2">CGMCC 4.7110</strain>
    </source>
</reference>